<gene>
    <name evidence="3" type="ORF">SDC9_212327</name>
</gene>
<protein>
    <recommendedName>
        <fullName evidence="2">ABC transporter domain-containing protein</fullName>
    </recommendedName>
</protein>
<organism evidence="3">
    <name type="scientific">bioreactor metagenome</name>
    <dbReference type="NCBI Taxonomy" id="1076179"/>
    <lineage>
        <taxon>unclassified sequences</taxon>
        <taxon>metagenomes</taxon>
        <taxon>ecological metagenomes</taxon>
    </lineage>
</organism>
<evidence type="ECO:0000313" key="3">
    <source>
        <dbReference type="EMBL" id="MPN64552.1"/>
    </source>
</evidence>
<dbReference type="SUPFAM" id="SSF52540">
    <property type="entry name" value="P-loop containing nucleoside triphosphate hydrolases"/>
    <property type="match status" value="1"/>
</dbReference>
<dbReference type="InterPro" id="IPR027417">
    <property type="entry name" value="P-loop_NTPase"/>
</dbReference>
<feature type="domain" description="ABC transporter" evidence="2">
    <location>
        <begin position="5"/>
        <end position="45"/>
    </location>
</feature>
<dbReference type="InterPro" id="IPR003439">
    <property type="entry name" value="ABC_transporter-like_ATP-bd"/>
</dbReference>
<dbReference type="GO" id="GO:0005524">
    <property type="term" value="F:ATP binding"/>
    <property type="evidence" value="ECO:0007669"/>
    <property type="project" value="InterPro"/>
</dbReference>
<dbReference type="Gene3D" id="3.40.50.300">
    <property type="entry name" value="P-loop containing nucleotide triphosphate hydrolases"/>
    <property type="match status" value="1"/>
</dbReference>
<dbReference type="GO" id="GO:0005886">
    <property type="term" value="C:plasma membrane"/>
    <property type="evidence" value="ECO:0007669"/>
    <property type="project" value="TreeGrafter"/>
</dbReference>
<comment type="similarity">
    <text evidence="1">Belongs to the ABC transporter superfamily.</text>
</comment>
<dbReference type="AlphaFoldDB" id="A0A645JMN2"/>
<proteinExistence type="inferred from homology"/>
<dbReference type="PANTHER" id="PTHR24220">
    <property type="entry name" value="IMPORT ATP-BINDING PROTEIN"/>
    <property type="match status" value="1"/>
</dbReference>
<sequence length="104" mass="11345">MDKVDIDAETAHRRILNLSGGEQQRVAIARTLSYNPDIILADEPTGNLDGETEEQVIGILKDLASQEEKCVIIVTHSPTVSQSVDVVYKLISTKAAISKIKKAE</sequence>
<name>A0A645JMN2_9ZZZZ</name>
<dbReference type="GO" id="GO:0022857">
    <property type="term" value="F:transmembrane transporter activity"/>
    <property type="evidence" value="ECO:0007669"/>
    <property type="project" value="TreeGrafter"/>
</dbReference>
<dbReference type="PANTHER" id="PTHR24220:SF689">
    <property type="entry name" value="LIPOPROTEIN-RELEASING SYSTEM ATP-BINDING PROTEIN LOLD"/>
    <property type="match status" value="1"/>
</dbReference>
<evidence type="ECO:0000259" key="2">
    <source>
        <dbReference type="Pfam" id="PF00005"/>
    </source>
</evidence>
<reference evidence="3" key="1">
    <citation type="submission" date="2019-08" db="EMBL/GenBank/DDBJ databases">
        <authorList>
            <person name="Kucharzyk K."/>
            <person name="Murdoch R.W."/>
            <person name="Higgins S."/>
            <person name="Loffler F."/>
        </authorList>
    </citation>
    <scope>NUCLEOTIDE SEQUENCE</scope>
</reference>
<comment type="caution">
    <text evidence="3">The sequence shown here is derived from an EMBL/GenBank/DDBJ whole genome shotgun (WGS) entry which is preliminary data.</text>
</comment>
<evidence type="ECO:0000256" key="1">
    <source>
        <dbReference type="ARBA" id="ARBA00005417"/>
    </source>
</evidence>
<accession>A0A645JMN2</accession>
<dbReference type="GO" id="GO:0016887">
    <property type="term" value="F:ATP hydrolysis activity"/>
    <property type="evidence" value="ECO:0007669"/>
    <property type="project" value="InterPro"/>
</dbReference>
<dbReference type="EMBL" id="VSSQ01145607">
    <property type="protein sequence ID" value="MPN64552.1"/>
    <property type="molecule type" value="Genomic_DNA"/>
</dbReference>
<dbReference type="Pfam" id="PF00005">
    <property type="entry name" value="ABC_tran"/>
    <property type="match status" value="1"/>
</dbReference>
<dbReference type="InterPro" id="IPR015854">
    <property type="entry name" value="ABC_transpr_LolD-like"/>
</dbReference>